<keyword evidence="1" id="KW-0723">Serine/threonine-protein kinase</keyword>
<dbReference type="InterPro" id="IPR017441">
    <property type="entry name" value="Protein_kinase_ATP_BS"/>
</dbReference>
<evidence type="ECO:0000256" key="7">
    <source>
        <dbReference type="SAM" id="MobiDB-lite"/>
    </source>
</evidence>
<name>A0AA38IX16_9CUCU</name>
<keyword evidence="5 6" id="KW-0067">ATP-binding</keyword>
<dbReference type="EMBL" id="JALNTZ010000001">
    <property type="protein sequence ID" value="KAJ3664635.1"/>
    <property type="molecule type" value="Genomic_DNA"/>
</dbReference>
<comment type="caution">
    <text evidence="9">The sequence shown here is derived from an EMBL/GenBank/DDBJ whole genome shotgun (WGS) entry which is preliminary data.</text>
</comment>
<dbReference type="CDD" id="cd14103">
    <property type="entry name" value="STKc_MLCK"/>
    <property type="match status" value="1"/>
</dbReference>
<evidence type="ECO:0000313" key="10">
    <source>
        <dbReference type="Proteomes" id="UP001168821"/>
    </source>
</evidence>
<organism evidence="9 10">
    <name type="scientific">Zophobas morio</name>
    <dbReference type="NCBI Taxonomy" id="2755281"/>
    <lineage>
        <taxon>Eukaryota</taxon>
        <taxon>Metazoa</taxon>
        <taxon>Ecdysozoa</taxon>
        <taxon>Arthropoda</taxon>
        <taxon>Hexapoda</taxon>
        <taxon>Insecta</taxon>
        <taxon>Pterygota</taxon>
        <taxon>Neoptera</taxon>
        <taxon>Endopterygota</taxon>
        <taxon>Coleoptera</taxon>
        <taxon>Polyphaga</taxon>
        <taxon>Cucujiformia</taxon>
        <taxon>Tenebrionidae</taxon>
        <taxon>Zophobas</taxon>
    </lineage>
</organism>
<dbReference type="GO" id="GO:0004674">
    <property type="term" value="F:protein serine/threonine kinase activity"/>
    <property type="evidence" value="ECO:0007669"/>
    <property type="project" value="UniProtKB-KW"/>
</dbReference>
<dbReference type="AlphaFoldDB" id="A0AA38IX16"/>
<keyword evidence="10" id="KW-1185">Reference proteome</keyword>
<sequence length="589" mass="66754">MIRVDESDPVGEVQLSFPYRNVQIQKGVDPKELYELEEEIGRGKFGTVYKCREKATGLSLAAKFVGVPKKEDRRNVEREVDIMKTLQHPRLIQLYDAFENGKVMCVILELIEGGELFERVIDDDFVLTEKACTVFMRQICEGIDFIHKQRILHLDMKPENILCLTRTGNRIKIIDFGLARRFDPDKKLQVLFGTPEFVAPEVVNFDRIGFGTDMWSVGVICYVLLSGLSPFMGHTDVETMANVTIAKYDFEDEAFQEISEMAKDFIRKLLNKDLHERMSAEDCLNHEWLKRKKSVPRSPSMDVTKDNLRQFVERWNEHPNSPYVFEVTSHIISPTCAGGHQLSDSLQSLHSLVGLSPSPCGSLASSPGSDNAFVSFDTNELAPPTLDHLRRSSDSTCILKGPDVTERINLAEEIRKLSDKLFQLSNMTTTVTNDSFDELSLPTITIKKEPPTHSVPIRIENGLPRDHPESPNCGVPWRRTKYRLNHKSRDVPLIAKSVKSYERFERVEEVDGLGHSPSPGPDGTKNLLLRLLEQWDGPHGPARPNPRHGSVSVEWSESDSLGQKTISSLNNFFQSRATSKKITTFHHNQ</sequence>
<evidence type="ECO:0000256" key="1">
    <source>
        <dbReference type="ARBA" id="ARBA00022527"/>
    </source>
</evidence>
<evidence type="ECO:0000256" key="2">
    <source>
        <dbReference type="ARBA" id="ARBA00022679"/>
    </source>
</evidence>
<dbReference type="InterPro" id="IPR008271">
    <property type="entry name" value="Ser/Thr_kinase_AS"/>
</dbReference>
<evidence type="ECO:0000256" key="5">
    <source>
        <dbReference type="ARBA" id="ARBA00022840"/>
    </source>
</evidence>
<dbReference type="SUPFAM" id="SSF56112">
    <property type="entry name" value="Protein kinase-like (PK-like)"/>
    <property type="match status" value="1"/>
</dbReference>
<dbReference type="Gene3D" id="3.30.200.20">
    <property type="entry name" value="Phosphorylase Kinase, domain 1"/>
    <property type="match status" value="1"/>
</dbReference>
<dbReference type="Gene3D" id="1.10.510.10">
    <property type="entry name" value="Transferase(Phosphotransferase) domain 1"/>
    <property type="match status" value="1"/>
</dbReference>
<dbReference type="FunFam" id="1.10.510.10:FF:000594">
    <property type="entry name" value="Myosin light chain kinase isoform-III"/>
    <property type="match status" value="1"/>
</dbReference>
<dbReference type="GO" id="GO:0043065">
    <property type="term" value="P:positive regulation of apoptotic process"/>
    <property type="evidence" value="ECO:0007669"/>
    <property type="project" value="TreeGrafter"/>
</dbReference>
<dbReference type="InterPro" id="IPR011009">
    <property type="entry name" value="Kinase-like_dom_sf"/>
</dbReference>
<evidence type="ECO:0000259" key="8">
    <source>
        <dbReference type="PROSITE" id="PS50011"/>
    </source>
</evidence>
<evidence type="ECO:0000313" key="9">
    <source>
        <dbReference type="EMBL" id="KAJ3664635.1"/>
    </source>
</evidence>
<dbReference type="PROSITE" id="PS00108">
    <property type="entry name" value="PROTEIN_KINASE_ST"/>
    <property type="match status" value="1"/>
</dbReference>
<dbReference type="SMART" id="SM00220">
    <property type="entry name" value="S_TKc"/>
    <property type="match status" value="1"/>
</dbReference>
<dbReference type="GO" id="GO:0005634">
    <property type="term" value="C:nucleus"/>
    <property type="evidence" value="ECO:0007669"/>
    <property type="project" value="TreeGrafter"/>
</dbReference>
<dbReference type="PROSITE" id="PS00107">
    <property type="entry name" value="PROTEIN_KINASE_ATP"/>
    <property type="match status" value="1"/>
</dbReference>
<evidence type="ECO:0000256" key="3">
    <source>
        <dbReference type="ARBA" id="ARBA00022741"/>
    </source>
</evidence>
<reference evidence="9" key="1">
    <citation type="journal article" date="2023" name="G3 (Bethesda)">
        <title>Whole genome assemblies of Zophobas morio and Tenebrio molitor.</title>
        <authorList>
            <person name="Kaur S."/>
            <person name="Stinson S.A."/>
            <person name="diCenzo G.C."/>
        </authorList>
    </citation>
    <scope>NUCLEOTIDE SEQUENCE</scope>
    <source>
        <strain evidence="9">QUZm001</strain>
    </source>
</reference>
<dbReference type="InterPro" id="IPR000719">
    <property type="entry name" value="Prot_kinase_dom"/>
</dbReference>
<proteinExistence type="predicted"/>
<dbReference type="GO" id="GO:0005524">
    <property type="term" value="F:ATP binding"/>
    <property type="evidence" value="ECO:0007669"/>
    <property type="project" value="UniProtKB-UniRule"/>
</dbReference>
<dbReference type="PROSITE" id="PS50011">
    <property type="entry name" value="PROTEIN_KINASE_DOM"/>
    <property type="match status" value="1"/>
</dbReference>
<feature type="region of interest" description="Disordered" evidence="7">
    <location>
        <begin position="535"/>
        <end position="556"/>
    </location>
</feature>
<keyword evidence="2" id="KW-0808">Transferase</keyword>
<dbReference type="PANTHER" id="PTHR24342">
    <property type="entry name" value="SERINE/THREONINE-PROTEIN KINASE 17"/>
    <property type="match status" value="1"/>
</dbReference>
<evidence type="ECO:0000256" key="6">
    <source>
        <dbReference type="PROSITE-ProRule" id="PRU10141"/>
    </source>
</evidence>
<dbReference type="FunFam" id="3.30.200.20:FF:000534">
    <property type="entry name" value="Myosin light chain kinase"/>
    <property type="match status" value="1"/>
</dbReference>
<keyword evidence="4" id="KW-0418">Kinase</keyword>
<dbReference type="Proteomes" id="UP001168821">
    <property type="component" value="Unassembled WGS sequence"/>
</dbReference>
<dbReference type="GO" id="GO:0035556">
    <property type="term" value="P:intracellular signal transduction"/>
    <property type="evidence" value="ECO:0007669"/>
    <property type="project" value="TreeGrafter"/>
</dbReference>
<evidence type="ECO:0000256" key="4">
    <source>
        <dbReference type="ARBA" id="ARBA00022777"/>
    </source>
</evidence>
<dbReference type="Pfam" id="PF00069">
    <property type="entry name" value="Pkinase"/>
    <property type="match status" value="1"/>
</dbReference>
<feature type="domain" description="Protein kinase" evidence="8">
    <location>
        <begin position="34"/>
        <end position="289"/>
    </location>
</feature>
<gene>
    <name evidence="9" type="ORF">Zmor_000188</name>
</gene>
<feature type="binding site" evidence="6">
    <location>
        <position position="70"/>
    </location>
    <ligand>
        <name>ATP</name>
        <dbReference type="ChEBI" id="CHEBI:30616"/>
    </ligand>
</feature>
<keyword evidence="3 6" id="KW-0547">Nucleotide-binding</keyword>
<accession>A0AA38IX16</accession>
<dbReference type="PANTHER" id="PTHR24342:SF20">
    <property type="entry name" value="MYOSIN LIGHT CHAIN KINASE, SMOOTH MUSCLE"/>
    <property type="match status" value="1"/>
</dbReference>
<protein>
    <recommendedName>
        <fullName evidence="8">Protein kinase domain-containing protein</fullName>
    </recommendedName>
</protein>